<feature type="transmembrane region" description="Helical" evidence="12">
    <location>
        <begin position="789"/>
        <end position="808"/>
    </location>
</feature>
<dbReference type="Gramene" id="LPERR08G00500.1">
    <property type="protein sequence ID" value="LPERR08G00500.1"/>
    <property type="gene ID" value="LPERR08G00500"/>
</dbReference>
<evidence type="ECO:0000256" key="5">
    <source>
        <dbReference type="ARBA" id="ARBA00022771"/>
    </source>
</evidence>
<keyword evidence="6" id="KW-0862">Zinc</keyword>
<feature type="transmembrane region" description="Helical" evidence="12">
    <location>
        <begin position="738"/>
        <end position="756"/>
    </location>
</feature>
<dbReference type="Gene3D" id="3.30.40.10">
    <property type="entry name" value="Zinc/RING finger domain, C3HC4 (zinc finger)"/>
    <property type="match status" value="1"/>
</dbReference>
<evidence type="ECO:0000313" key="15">
    <source>
        <dbReference type="Proteomes" id="UP000032180"/>
    </source>
</evidence>
<comment type="similarity">
    <text evidence="9">Belongs to the TPT transporter family. TPT (TC 2.A.7.9) subfamily.</text>
</comment>
<dbReference type="HOGENOM" id="CLU_301362_0_0_1"/>
<accession>A0A0D9X3H5</accession>
<evidence type="ECO:0000256" key="8">
    <source>
        <dbReference type="ARBA" id="ARBA00023136"/>
    </source>
</evidence>
<evidence type="ECO:0000256" key="10">
    <source>
        <dbReference type="PROSITE-ProRule" id="PRU00146"/>
    </source>
</evidence>
<dbReference type="SUPFAM" id="SSF57903">
    <property type="entry name" value="FYVE/PHD zinc finger"/>
    <property type="match status" value="3"/>
</dbReference>
<feature type="transmembrane region" description="Helical" evidence="12">
    <location>
        <begin position="883"/>
        <end position="906"/>
    </location>
</feature>
<evidence type="ECO:0000256" key="1">
    <source>
        <dbReference type="ARBA" id="ARBA00004141"/>
    </source>
</evidence>
<reference evidence="14 15" key="1">
    <citation type="submission" date="2012-08" db="EMBL/GenBank/DDBJ databases">
        <title>Oryza genome evolution.</title>
        <authorList>
            <person name="Wing R.A."/>
        </authorList>
    </citation>
    <scope>NUCLEOTIDE SEQUENCE</scope>
</reference>
<evidence type="ECO:0000256" key="7">
    <source>
        <dbReference type="ARBA" id="ARBA00022989"/>
    </source>
</evidence>
<reference evidence="14" key="3">
    <citation type="submission" date="2015-04" db="UniProtKB">
        <authorList>
            <consortium name="EnsemblPlants"/>
        </authorList>
    </citation>
    <scope>IDENTIFICATION</scope>
</reference>
<dbReference type="InterPro" id="IPR050186">
    <property type="entry name" value="TPT_transporter"/>
</dbReference>
<dbReference type="InterPro" id="IPR004853">
    <property type="entry name" value="Sugar_P_trans_dom"/>
</dbReference>
<name>A0A0D9X3H5_9ORYZ</name>
<keyword evidence="5 10" id="KW-0863">Zinc-finger</keyword>
<proteinExistence type="inferred from homology"/>
<keyword evidence="15" id="KW-1185">Reference proteome</keyword>
<evidence type="ECO:0000256" key="2">
    <source>
        <dbReference type="ARBA" id="ARBA00022448"/>
    </source>
</evidence>
<dbReference type="EnsemblPlants" id="LPERR08G00500.1">
    <property type="protein sequence ID" value="LPERR08G00500.1"/>
    <property type="gene ID" value="LPERR08G00500"/>
</dbReference>
<dbReference type="SMART" id="SM00249">
    <property type="entry name" value="PHD"/>
    <property type="match status" value="3"/>
</dbReference>
<dbReference type="Gene3D" id="1.10.3730.20">
    <property type="match status" value="1"/>
</dbReference>
<dbReference type="eggNOG" id="KOG1441">
    <property type="taxonomic scope" value="Eukaryota"/>
</dbReference>
<dbReference type="SUPFAM" id="SSF103481">
    <property type="entry name" value="Multidrug resistance efflux transporter EmrE"/>
    <property type="match status" value="1"/>
</dbReference>
<dbReference type="Pfam" id="PF03151">
    <property type="entry name" value="TPT"/>
    <property type="match status" value="1"/>
</dbReference>
<keyword evidence="3 12" id="KW-0812">Transmembrane</keyword>
<dbReference type="PANTHER" id="PTHR11132">
    <property type="entry name" value="SOLUTE CARRIER FAMILY 35"/>
    <property type="match status" value="1"/>
</dbReference>
<feature type="domain" description="PHD-type" evidence="13">
    <location>
        <begin position="529"/>
        <end position="587"/>
    </location>
</feature>
<keyword evidence="7 12" id="KW-1133">Transmembrane helix</keyword>
<sequence>MGRMSVRRNPVSLSVSVIKFGSFLSSLSLRPPPPNPSHHSLPLLLLLRLHCAASRRGERSQIRRSLHPPGRDILLLLCRRRPCPPTRPCCSSSSWMAPPPRKKRPPPPPPPTAAEKQQPDTEDLLVTYKRRRFKDKPPLAPMANGANSKKEDHRVDQHWISWRDTLQGFLQSPGISQGGGIQTCIRAALVYNGCQPLWPATNGAVPQAEFKGNLANNFQVEGKEEQHPDGAAQARLVVAADAATGDAVAAACPETNKAMCNSALFEILVSPKFALLCHLLVGTFHVNKPDEVIDMEKIDAKMRNGDYAHNPALFDDDIQQMWEKFEQVGREMTGLAGNLSAISRVSYQKQVSGCSEAEVAEHRIEDTSLPGAVFVTKESTTTVQLATCDSSHSTIPKRTVPPGRDICPCDGCGIKVDGEEGLICDECDTMYHFACVQLLNPDMKQVPATWHCSTCSLKKKELAADTTNNVGHDCLHSANCILCDQLEPVKPAEDPKLPIKIELAEEREGSSVSSMGEDNEPDLSTTALSNLCKHCGTCEDDEKKFMVCGHPYCVYKFYHIRCLKTNQLAIEQQKKLGCWYCPSCLCRGCFKDKDDDMIVMCDGCDEGYHIYCMRPARNTIPKGQRKECTSMKILCCKYMGIVSMLLKSISQKTLKVMEAKMGDVATIRAVLAILQWWGFNVTVIIMNKWIFQKLEFKFPLTVSCVHFICSSIGAYIAIKILKTKPLIEVAPEDRWRRIFPMSFVFCINIVLGNVSLRYIPVSFMQTIKSFTPATTVILQWLVWRKYFEWRIWASLVPIVGGIMLTSITELSFNMFGFCAAMVGCLATSTKTILAESLLHGYKFDSINTVYYMAPFATMILSVPAIVLEGSGVINWLYTYDSVVPALIIITTSGVLAFCLNFSIFYVIHSTTAVTFNVAGNLKVAVAVLVSWMIFRNPISAMNAVGCAITLVGCTFYGYVRHLISQQAVNSSPRTPRSRMEMLPLVGEKQEKI</sequence>
<dbReference type="PROSITE" id="PS50016">
    <property type="entry name" value="ZF_PHD_2"/>
    <property type="match status" value="1"/>
</dbReference>
<protein>
    <recommendedName>
        <fullName evidence="13">PHD-type domain-containing protein</fullName>
    </recommendedName>
</protein>
<feature type="transmembrane region" description="Helical" evidence="12">
    <location>
        <begin position="913"/>
        <end position="934"/>
    </location>
</feature>
<evidence type="ECO:0000259" key="13">
    <source>
        <dbReference type="PROSITE" id="PS50016"/>
    </source>
</evidence>
<comment type="subcellular location">
    <subcellularLocation>
        <location evidence="1">Membrane</location>
        <topology evidence="1">Multi-pass membrane protein</topology>
    </subcellularLocation>
</comment>
<feature type="transmembrane region" description="Helical" evidence="12">
    <location>
        <begin position="814"/>
        <end position="838"/>
    </location>
</feature>
<dbReference type="Proteomes" id="UP000032180">
    <property type="component" value="Chromosome 8"/>
</dbReference>
<feature type="transmembrane region" description="Helical" evidence="12">
    <location>
        <begin position="850"/>
        <end position="877"/>
    </location>
</feature>
<dbReference type="InterPro" id="IPR037185">
    <property type="entry name" value="EmrE-like"/>
</dbReference>
<evidence type="ECO:0000256" key="4">
    <source>
        <dbReference type="ARBA" id="ARBA00022723"/>
    </source>
</evidence>
<dbReference type="GO" id="GO:0015780">
    <property type="term" value="P:nucleotide-sugar transmembrane transport"/>
    <property type="evidence" value="ECO:0007669"/>
    <property type="project" value="UniProtKB-ARBA"/>
</dbReference>
<dbReference type="GO" id="GO:0016020">
    <property type="term" value="C:membrane"/>
    <property type="evidence" value="ECO:0007669"/>
    <property type="project" value="UniProtKB-SubCell"/>
</dbReference>
<keyword evidence="4" id="KW-0479">Metal-binding</keyword>
<keyword evidence="8 12" id="KW-0472">Membrane</keyword>
<evidence type="ECO:0000256" key="12">
    <source>
        <dbReference type="SAM" id="Phobius"/>
    </source>
</evidence>
<dbReference type="InterPro" id="IPR011011">
    <property type="entry name" value="Znf_FYVE_PHD"/>
</dbReference>
<feature type="region of interest" description="Disordered" evidence="11">
    <location>
        <begin position="84"/>
        <end position="121"/>
    </location>
</feature>
<evidence type="ECO:0000256" key="3">
    <source>
        <dbReference type="ARBA" id="ARBA00022692"/>
    </source>
</evidence>
<dbReference type="InterPro" id="IPR001965">
    <property type="entry name" value="Znf_PHD"/>
</dbReference>
<keyword evidence="2" id="KW-0813">Transport</keyword>
<evidence type="ECO:0000313" key="14">
    <source>
        <dbReference type="EnsemblPlants" id="LPERR08G00500.1"/>
    </source>
</evidence>
<dbReference type="AlphaFoldDB" id="A0A0D9X3H5"/>
<feature type="transmembrane region" description="Helical" evidence="12">
    <location>
        <begin position="667"/>
        <end position="686"/>
    </location>
</feature>
<dbReference type="STRING" id="77586.A0A0D9X3H5"/>
<dbReference type="GO" id="GO:0008270">
    <property type="term" value="F:zinc ion binding"/>
    <property type="evidence" value="ECO:0007669"/>
    <property type="project" value="UniProtKB-KW"/>
</dbReference>
<evidence type="ECO:0000256" key="6">
    <source>
        <dbReference type="ARBA" id="ARBA00022833"/>
    </source>
</evidence>
<feature type="transmembrane region" description="Helical" evidence="12">
    <location>
        <begin position="698"/>
        <end position="718"/>
    </location>
</feature>
<feature type="transmembrane region" description="Helical" evidence="12">
    <location>
        <begin position="940"/>
        <end position="959"/>
    </location>
</feature>
<evidence type="ECO:0000256" key="9">
    <source>
        <dbReference type="ARBA" id="ARBA00038072"/>
    </source>
</evidence>
<reference evidence="15" key="2">
    <citation type="submission" date="2013-12" db="EMBL/GenBank/DDBJ databases">
        <authorList>
            <person name="Yu Y."/>
            <person name="Lee S."/>
            <person name="de Baynast K."/>
            <person name="Wissotski M."/>
            <person name="Liu L."/>
            <person name="Talag J."/>
            <person name="Goicoechea J."/>
            <person name="Angelova A."/>
            <person name="Jetty R."/>
            <person name="Kudrna D."/>
            <person name="Golser W."/>
            <person name="Rivera L."/>
            <person name="Zhang J."/>
            <person name="Wing R."/>
        </authorList>
    </citation>
    <scope>NUCLEOTIDE SEQUENCE</scope>
</reference>
<dbReference type="InterPro" id="IPR019787">
    <property type="entry name" value="Znf_PHD-finger"/>
</dbReference>
<dbReference type="FunFam" id="1.10.3730.20:FF:000015">
    <property type="entry name" value="UDP-galactose transporter 1-like"/>
    <property type="match status" value="1"/>
</dbReference>
<evidence type="ECO:0000256" key="11">
    <source>
        <dbReference type="SAM" id="MobiDB-lite"/>
    </source>
</evidence>
<dbReference type="Gene3D" id="2.30.30.1150">
    <property type="match status" value="1"/>
</dbReference>
<organism evidence="14 15">
    <name type="scientific">Leersia perrieri</name>
    <dbReference type="NCBI Taxonomy" id="77586"/>
    <lineage>
        <taxon>Eukaryota</taxon>
        <taxon>Viridiplantae</taxon>
        <taxon>Streptophyta</taxon>
        <taxon>Embryophyta</taxon>
        <taxon>Tracheophyta</taxon>
        <taxon>Spermatophyta</taxon>
        <taxon>Magnoliopsida</taxon>
        <taxon>Liliopsida</taxon>
        <taxon>Poales</taxon>
        <taxon>Poaceae</taxon>
        <taxon>BOP clade</taxon>
        <taxon>Oryzoideae</taxon>
        <taxon>Oryzeae</taxon>
        <taxon>Oryzinae</taxon>
        <taxon>Leersia</taxon>
    </lineage>
</organism>
<dbReference type="InterPro" id="IPR013083">
    <property type="entry name" value="Znf_RING/FYVE/PHD"/>
</dbReference>